<dbReference type="InterPro" id="IPR010559">
    <property type="entry name" value="Sig_transdc_His_kin_internal"/>
</dbReference>
<accession>A0A956M2S4</accession>
<feature type="non-terminal residue" evidence="4">
    <location>
        <position position="366"/>
    </location>
</feature>
<dbReference type="GO" id="GO:0000155">
    <property type="term" value="F:phosphorelay sensor kinase activity"/>
    <property type="evidence" value="ECO:0007669"/>
    <property type="project" value="InterPro"/>
</dbReference>
<feature type="transmembrane region" description="Helical" evidence="2">
    <location>
        <begin position="58"/>
        <end position="76"/>
    </location>
</feature>
<keyword evidence="2" id="KW-0472">Membrane</keyword>
<evidence type="ECO:0000259" key="3">
    <source>
        <dbReference type="Pfam" id="PF06580"/>
    </source>
</evidence>
<feature type="transmembrane region" description="Helical" evidence="2">
    <location>
        <begin position="127"/>
        <end position="152"/>
    </location>
</feature>
<organism evidence="4 5">
    <name type="scientific">Eiseniibacteriota bacterium</name>
    <dbReference type="NCBI Taxonomy" id="2212470"/>
    <lineage>
        <taxon>Bacteria</taxon>
        <taxon>Candidatus Eiseniibacteriota</taxon>
    </lineage>
</organism>
<feature type="transmembrane region" description="Helical" evidence="2">
    <location>
        <begin position="21"/>
        <end position="38"/>
    </location>
</feature>
<feature type="compositionally biased region" description="Low complexity" evidence="1">
    <location>
        <begin position="334"/>
        <end position="350"/>
    </location>
</feature>
<name>A0A956M2S4_UNCEI</name>
<evidence type="ECO:0000313" key="4">
    <source>
        <dbReference type="EMBL" id="MCA9729878.1"/>
    </source>
</evidence>
<gene>
    <name evidence="4" type="ORF">KC729_19500</name>
</gene>
<evidence type="ECO:0000313" key="5">
    <source>
        <dbReference type="Proteomes" id="UP000697710"/>
    </source>
</evidence>
<feature type="transmembrane region" description="Helical" evidence="2">
    <location>
        <begin position="88"/>
        <end position="107"/>
    </location>
</feature>
<dbReference type="InterPro" id="IPR036890">
    <property type="entry name" value="HATPase_C_sf"/>
</dbReference>
<keyword evidence="2" id="KW-1133">Transmembrane helix</keyword>
<dbReference type="Gene3D" id="3.30.565.10">
    <property type="entry name" value="Histidine kinase-like ATPase, C-terminal domain"/>
    <property type="match status" value="1"/>
</dbReference>
<feature type="domain" description="Signal transduction histidine kinase internal region" evidence="3">
    <location>
        <begin position="175"/>
        <end position="254"/>
    </location>
</feature>
<dbReference type="Proteomes" id="UP000697710">
    <property type="component" value="Unassembled WGS sequence"/>
</dbReference>
<comment type="caution">
    <text evidence="4">The sequence shown here is derived from an EMBL/GenBank/DDBJ whole genome shotgun (WGS) entry which is preliminary data.</text>
</comment>
<dbReference type="Pfam" id="PF06580">
    <property type="entry name" value="His_kinase"/>
    <property type="match status" value="1"/>
</dbReference>
<dbReference type="GO" id="GO:0016020">
    <property type="term" value="C:membrane"/>
    <property type="evidence" value="ECO:0007669"/>
    <property type="project" value="InterPro"/>
</dbReference>
<sequence>MSERRSTPPAETDYRIPRRTAFAIGWGVFALFYTLQSYTFHLSVGQSAAWGPFLANEALFVGLLAVQTPLILHLAGRYPIAGRRRGRHLALHVAAALVFGFAHRFVVELITRSLRATPERPFVWPHVWQSTIGSFEIGVFAYFVVLLAAAFWDSYGRYQAERLQAAHLRADLSAAQLETLRMQVQPHFLFNTLNAISVLIDQDPAAARTMIASLSDFLRATLTEGGRQEIPLAREVELLRTYLKIEQTRFGERLEVRFRIADDAESIAVPALVLQPLVENAIRHGISRRTGRSRIEIEATLADGALLLAVRDQALPDPGVAALPDPTAAASPIPRDAAPAPTRASAPATSGDVPGLGIGLGNTQAR</sequence>
<dbReference type="EMBL" id="JAGQHR010000880">
    <property type="protein sequence ID" value="MCA9729878.1"/>
    <property type="molecule type" value="Genomic_DNA"/>
</dbReference>
<dbReference type="PANTHER" id="PTHR34220:SF7">
    <property type="entry name" value="SENSOR HISTIDINE KINASE YPDA"/>
    <property type="match status" value="1"/>
</dbReference>
<dbReference type="PANTHER" id="PTHR34220">
    <property type="entry name" value="SENSOR HISTIDINE KINASE YPDA"/>
    <property type="match status" value="1"/>
</dbReference>
<dbReference type="InterPro" id="IPR050640">
    <property type="entry name" value="Bact_2-comp_sensor_kinase"/>
</dbReference>
<evidence type="ECO:0000256" key="1">
    <source>
        <dbReference type="SAM" id="MobiDB-lite"/>
    </source>
</evidence>
<keyword evidence="4" id="KW-0808">Transferase</keyword>
<keyword evidence="2" id="KW-0812">Transmembrane</keyword>
<dbReference type="SUPFAM" id="SSF55874">
    <property type="entry name" value="ATPase domain of HSP90 chaperone/DNA topoisomerase II/histidine kinase"/>
    <property type="match status" value="1"/>
</dbReference>
<reference evidence="4" key="2">
    <citation type="journal article" date="2021" name="Microbiome">
        <title>Successional dynamics and alternative stable states in a saline activated sludge microbial community over 9 years.</title>
        <authorList>
            <person name="Wang Y."/>
            <person name="Ye J."/>
            <person name="Ju F."/>
            <person name="Liu L."/>
            <person name="Boyd J.A."/>
            <person name="Deng Y."/>
            <person name="Parks D.H."/>
            <person name="Jiang X."/>
            <person name="Yin X."/>
            <person name="Woodcroft B.J."/>
            <person name="Tyson G.W."/>
            <person name="Hugenholtz P."/>
            <person name="Polz M.F."/>
            <person name="Zhang T."/>
        </authorList>
    </citation>
    <scope>NUCLEOTIDE SEQUENCE</scope>
    <source>
        <strain evidence="4">HKST-UBA01</strain>
    </source>
</reference>
<feature type="region of interest" description="Disordered" evidence="1">
    <location>
        <begin position="319"/>
        <end position="366"/>
    </location>
</feature>
<reference evidence="4" key="1">
    <citation type="submission" date="2020-04" db="EMBL/GenBank/DDBJ databases">
        <authorList>
            <person name="Zhang T."/>
        </authorList>
    </citation>
    <scope>NUCLEOTIDE SEQUENCE</scope>
    <source>
        <strain evidence="4">HKST-UBA01</strain>
    </source>
</reference>
<evidence type="ECO:0000256" key="2">
    <source>
        <dbReference type="SAM" id="Phobius"/>
    </source>
</evidence>
<protein>
    <submittedName>
        <fullName evidence="4">Histidine kinase</fullName>
    </submittedName>
</protein>
<dbReference type="AlphaFoldDB" id="A0A956M2S4"/>
<keyword evidence="4" id="KW-0418">Kinase</keyword>
<proteinExistence type="predicted"/>